<organism evidence="3 4">
    <name type="scientific">Martelella alba</name>
    <dbReference type="NCBI Taxonomy" id="2590451"/>
    <lineage>
        <taxon>Bacteria</taxon>
        <taxon>Pseudomonadati</taxon>
        <taxon>Pseudomonadota</taxon>
        <taxon>Alphaproteobacteria</taxon>
        <taxon>Hyphomicrobiales</taxon>
        <taxon>Aurantimonadaceae</taxon>
        <taxon>Martelella</taxon>
    </lineage>
</organism>
<evidence type="ECO:0000259" key="2">
    <source>
        <dbReference type="Pfam" id="PF03807"/>
    </source>
</evidence>
<keyword evidence="1" id="KW-0560">Oxidoreductase</keyword>
<dbReference type="Proteomes" id="UP000305202">
    <property type="component" value="Unassembled WGS sequence"/>
</dbReference>
<dbReference type="InterPro" id="IPR028939">
    <property type="entry name" value="P5C_Rdtase_cat_N"/>
</dbReference>
<evidence type="ECO:0000313" key="4">
    <source>
        <dbReference type="Proteomes" id="UP000305202"/>
    </source>
</evidence>
<dbReference type="InterPro" id="IPR036291">
    <property type="entry name" value="NAD(P)-bd_dom_sf"/>
</dbReference>
<comment type="caution">
    <text evidence="3">The sequence shown here is derived from an EMBL/GenBank/DDBJ whole genome shotgun (WGS) entry which is preliminary data.</text>
</comment>
<protein>
    <submittedName>
        <fullName evidence="3">NADP oxidoreductase</fullName>
    </submittedName>
</protein>
<feature type="domain" description="Pyrroline-5-carboxylate reductase catalytic N-terminal" evidence="2">
    <location>
        <begin position="3"/>
        <end position="89"/>
    </location>
</feature>
<sequence>MNIGIIGAGYVGRTLASAAVKQGHDAMISNSRGPHTLFSDGVIIGCKTGTIQEAAAFGEIVIVAIPLAHYRSVPVQPLEGKIVIDTNNYYPQRDGKIAALDQGLTTSSELLAAHLPKSHVVKAFNAIIMTHIERDRQPAGSFDRRALPLCGDDEQAKKRVAELYDQFGFDVVDVGPLSEGWRFQTGTPAYCVRFNKEWLPKALAAATR</sequence>
<accession>A0ABY2SL24</accession>
<dbReference type="RefSeq" id="WP_136990249.1">
    <property type="nucleotide sequence ID" value="NZ_SZPQ01000015.1"/>
</dbReference>
<dbReference type="PANTHER" id="PTHR14239:SF0">
    <property type="entry name" value="F420-DEPENDENT NADP REDUCTASE"/>
    <property type="match status" value="1"/>
</dbReference>
<evidence type="ECO:0000256" key="1">
    <source>
        <dbReference type="ARBA" id="ARBA00023002"/>
    </source>
</evidence>
<name>A0ABY2SL24_9HYPH</name>
<dbReference type="EMBL" id="SZPQ01000015">
    <property type="protein sequence ID" value="TKI06082.1"/>
    <property type="molecule type" value="Genomic_DNA"/>
</dbReference>
<dbReference type="SUPFAM" id="SSF51735">
    <property type="entry name" value="NAD(P)-binding Rossmann-fold domains"/>
    <property type="match status" value="1"/>
</dbReference>
<dbReference type="Pfam" id="PF03807">
    <property type="entry name" value="F420_oxidored"/>
    <property type="match status" value="1"/>
</dbReference>
<gene>
    <name evidence="3" type="ORF">FCN80_11200</name>
</gene>
<proteinExistence type="predicted"/>
<dbReference type="InterPro" id="IPR051267">
    <property type="entry name" value="STEAP_metalloreductase"/>
</dbReference>
<evidence type="ECO:0000313" key="3">
    <source>
        <dbReference type="EMBL" id="TKI06082.1"/>
    </source>
</evidence>
<reference evidence="3 4" key="1">
    <citation type="submission" date="2019-04" db="EMBL/GenBank/DDBJ databases">
        <authorList>
            <person name="Li M."/>
            <person name="Gao C."/>
        </authorList>
    </citation>
    <scope>NUCLEOTIDE SEQUENCE [LARGE SCALE GENOMIC DNA]</scope>
    <source>
        <strain evidence="3 4">BGMRC 2031</strain>
    </source>
</reference>
<dbReference type="PANTHER" id="PTHR14239">
    <property type="entry name" value="DUDULIN-RELATED"/>
    <property type="match status" value="1"/>
</dbReference>
<keyword evidence="4" id="KW-1185">Reference proteome</keyword>
<dbReference type="Gene3D" id="3.40.50.720">
    <property type="entry name" value="NAD(P)-binding Rossmann-like Domain"/>
    <property type="match status" value="1"/>
</dbReference>